<protein>
    <recommendedName>
        <fullName evidence="3">DUF3953 domain-containing protein</fullName>
    </recommendedName>
</protein>
<evidence type="ECO:0000256" key="1">
    <source>
        <dbReference type="SAM" id="Phobius"/>
    </source>
</evidence>
<feature type="transmembrane region" description="Helical" evidence="1">
    <location>
        <begin position="30"/>
        <end position="49"/>
    </location>
</feature>
<name>C2Y0R2_BACMY</name>
<dbReference type="AlphaFoldDB" id="C2Y0R2"/>
<keyword evidence="1" id="KW-1133">Transmembrane helix</keyword>
<keyword evidence="1" id="KW-0472">Membrane</keyword>
<dbReference type="InterPro" id="IPR025018">
    <property type="entry name" value="DUF3953"/>
</dbReference>
<dbReference type="EMBL" id="ACMP01000125">
    <property type="protein sequence ID" value="EEL68460.1"/>
    <property type="molecule type" value="Genomic_DNA"/>
</dbReference>
<dbReference type="HOGENOM" id="CLU_3195943_0_0_9"/>
<evidence type="ECO:0008006" key="3">
    <source>
        <dbReference type="Google" id="ProtNLM"/>
    </source>
</evidence>
<accession>C2Y0R2</accession>
<comment type="caution">
    <text evidence="2">The sequence shown here is derived from an EMBL/GenBank/DDBJ whole genome shotgun (WGS) entry which is preliminary data.</text>
</comment>
<dbReference type="Pfam" id="PF13129">
    <property type="entry name" value="DUF3953"/>
    <property type="match status" value="1"/>
</dbReference>
<organism evidence="2">
    <name type="scientific">Bacillus mycoides</name>
    <dbReference type="NCBI Taxonomy" id="1405"/>
    <lineage>
        <taxon>Bacteria</taxon>
        <taxon>Bacillati</taxon>
        <taxon>Bacillota</taxon>
        <taxon>Bacilli</taxon>
        <taxon>Bacillales</taxon>
        <taxon>Bacillaceae</taxon>
        <taxon>Bacillus</taxon>
        <taxon>Bacillus cereus group</taxon>
    </lineage>
</organism>
<dbReference type="Proteomes" id="UP000001753">
    <property type="component" value="Chromosome"/>
</dbReference>
<sequence>MLLPFVFILLSIMFILFGIDEIKEQQKAKAFVYFLGSVFILYVGVSSILS</sequence>
<proteinExistence type="predicted"/>
<gene>
    <name evidence="2" type="ORF">bcere0026_45530</name>
</gene>
<keyword evidence="1" id="KW-0812">Transmembrane</keyword>
<evidence type="ECO:0000313" key="2">
    <source>
        <dbReference type="EMBL" id="EEL68460.1"/>
    </source>
</evidence>
<reference evidence="2" key="1">
    <citation type="journal article" date="2012" name="Genome Res.">
        <title>Genomic characterization of the Bacillus cereus sensu lato species: Backdrop to the evolution of Bacillus anthracis.</title>
        <authorList>
            <person name="Zwick M.E."/>
            <person name="Joseph S.J."/>
            <person name="Didelot X."/>
            <person name="Chen P.E."/>
            <person name="Bishop-Lilly K.A."/>
            <person name="Stewart A.C."/>
            <person name="Willner K."/>
            <person name="Nolan N."/>
            <person name="Lentz S."/>
            <person name="Thomason M.K."/>
            <person name="Sozhamannan S."/>
            <person name="Mateczun A.J."/>
            <person name="Du L."/>
            <person name="Read T.D."/>
        </authorList>
    </citation>
    <scope>NUCLEOTIDE SEQUENCE [LARGE SCALE GENOMIC DNA]</scope>
    <source>
        <strain evidence="2">AH603</strain>
    </source>
</reference>
<feature type="transmembrane region" description="Helical" evidence="1">
    <location>
        <begin position="6"/>
        <end position="23"/>
    </location>
</feature>